<comment type="caution">
    <text evidence="3">The sequence shown here is derived from an EMBL/GenBank/DDBJ whole genome shotgun (WGS) entry which is preliminary data.</text>
</comment>
<dbReference type="EMBL" id="JABKAU010000073">
    <property type="protein sequence ID" value="NVO33462.1"/>
    <property type="molecule type" value="Genomic_DNA"/>
</dbReference>
<keyword evidence="2" id="KW-1133">Transmembrane helix</keyword>
<reference evidence="3 4" key="1">
    <citation type="submission" date="2020-05" db="EMBL/GenBank/DDBJ databases">
        <title>Hymenobacter terrestris sp. nov. and Hymenobacter lapidiphilus sp. nov., isolated from regoliths in Antarctica.</title>
        <authorList>
            <person name="Sedlacek I."/>
            <person name="Pantucek R."/>
            <person name="Zeman M."/>
            <person name="Holochova P."/>
            <person name="Kralova S."/>
            <person name="Stankova E."/>
            <person name="Sedo O."/>
            <person name="Micenkova L."/>
            <person name="Svec P."/>
            <person name="Gupta V."/>
            <person name="Sood U."/>
            <person name="Korpole U.S."/>
            <person name="Lal R."/>
        </authorList>
    </citation>
    <scope>NUCLEOTIDE SEQUENCE [LARGE SCALE GENOMIC DNA]</scope>
    <source>
        <strain evidence="3 4">P5342</strain>
    </source>
</reference>
<evidence type="ECO:0000256" key="1">
    <source>
        <dbReference type="SAM" id="MobiDB-lite"/>
    </source>
</evidence>
<feature type="region of interest" description="Disordered" evidence="1">
    <location>
        <begin position="81"/>
        <end position="129"/>
    </location>
</feature>
<keyword evidence="4" id="KW-1185">Reference proteome</keyword>
<organism evidence="3 4">
    <name type="scientific">Hymenobacter lapidiphilus</name>
    <dbReference type="NCBI Taxonomy" id="2608003"/>
    <lineage>
        <taxon>Bacteria</taxon>
        <taxon>Pseudomonadati</taxon>
        <taxon>Bacteroidota</taxon>
        <taxon>Cytophagia</taxon>
        <taxon>Cytophagales</taxon>
        <taxon>Hymenobacteraceae</taxon>
        <taxon>Hymenobacter</taxon>
    </lineage>
</organism>
<name>A0A7Y7U7I5_9BACT</name>
<proteinExistence type="predicted"/>
<dbReference type="Proteomes" id="UP000565521">
    <property type="component" value="Unassembled WGS sequence"/>
</dbReference>
<gene>
    <name evidence="3" type="ORF">HW554_19840</name>
</gene>
<keyword evidence="2" id="KW-0812">Transmembrane</keyword>
<evidence type="ECO:0000313" key="4">
    <source>
        <dbReference type="Proteomes" id="UP000565521"/>
    </source>
</evidence>
<feature type="transmembrane region" description="Helical" evidence="2">
    <location>
        <begin position="54"/>
        <end position="71"/>
    </location>
</feature>
<dbReference type="RefSeq" id="WP_176910268.1">
    <property type="nucleotide sequence ID" value="NZ_JABKAU010000073.1"/>
</dbReference>
<protein>
    <submittedName>
        <fullName evidence="3">Uncharacterized protein</fullName>
    </submittedName>
</protein>
<evidence type="ECO:0000256" key="2">
    <source>
        <dbReference type="SAM" id="Phobius"/>
    </source>
</evidence>
<evidence type="ECO:0000313" key="3">
    <source>
        <dbReference type="EMBL" id="NVO33462.1"/>
    </source>
</evidence>
<keyword evidence="2" id="KW-0472">Membrane</keyword>
<feature type="transmembrane region" description="Helical" evidence="2">
    <location>
        <begin position="23"/>
        <end position="42"/>
    </location>
</feature>
<accession>A0A7Y7U7I5</accession>
<sequence>MLIPFWLDLTVNPATGKASLKNVAGTVGFIVGIGLAVVAVAADVYEHRPVDKTAVMLLLASGLGLSGLKVLQMQLDRRTADEAGPLAVPPPAEEAPHLMPQAPAGFDPEAPETRPLAGYPLHRPNPYAE</sequence>
<dbReference type="AlphaFoldDB" id="A0A7Y7U7I5"/>